<feature type="non-terminal residue" evidence="2">
    <location>
        <position position="1"/>
    </location>
</feature>
<proteinExistence type="predicted"/>
<feature type="compositionally biased region" description="Acidic residues" evidence="1">
    <location>
        <begin position="1"/>
        <end position="10"/>
    </location>
</feature>
<protein>
    <submittedName>
        <fullName evidence="2">Uncharacterized protein</fullName>
    </submittedName>
</protein>
<sequence length="132" mass="14182">GAAEVNDEDVSATGVAAEGAASVADNDVPTAVEESSIPSLTPPTQPPPPSQDILSTSQRVKKLEMRNKLKASKLRRLNNVGTTQRIETFDDTVMDDVSKHGRVIADMDADVDVTLKDIAKDVKDDEIEESSY</sequence>
<accession>A0A699UWT2</accession>
<dbReference type="EMBL" id="BKCJ011373186">
    <property type="protein sequence ID" value="GFD26980.1"/>
    <property type="molecule type" value="Genomic_DNA"/>
</dbReference>
<evidence type="ECO:0000313" key="2">
    <source>
        <dbReference type="EMBL" id="GFD26980.1"/>
    </source>
</evidence>
<feature type="compositionally biased region" description="Pro residues" evidence="1">
    <location>
        <begin position="40"/>
        <end position="50"/>
    </location>
</feature>
<comment type="caution">
    <text evidence="2">The sequence shown here is derived from an EMBL/GenBank/DDBJ whole genome shotgun (WGS) entry which is preliminary data.</text>
</comment>
<name>A0A699UWT2_TANCI</name>
<organism evidence="2">
    <name type="scientific">Tanacetum cinerariifolium</name>
    <name type="common">Dalmatian daisy</name>
    <name type="synonym">Chrysanthemum cinerariifolium</name>
    <dbReference type="NCBI Taxonomy" id="118510"/>
    <lineage>
        <taxon>Eukaryota</taxon>
        <taxon>Viridiplantae</taxon>
        <taxon>Streptophyta</taxon>
        <taxon>Embryophyta</taxon>
        <taxon>Tracheophyta</taxon>
        <taxon>Spermatophyta</taxon>
        <taxon>Magnoliopsida</taxon>
        <taxon>eudicotyledons</taxon>
        <taxon>Gunneridae</taxon>
        <taxon>Pentapetalae</taxon>
        <taxon>asterids</taxon>
        <taxon>campanulids</taxon>
        <taxon>Asterales</taxon>
        <taxon>Asteraceae</taxon>
        <taxon>Asteroideae</taxon>
        <taxon>Anthemideae</taxon>
        <taxon>Anthemidinae</taxon>
        <taxon>Tanacetum</taxon>
    </lineage>
</organism>
<evidence type="ECO:0000256" key="1">
    <source>
        <dbReference type="SAM" id="MobiDB-lite"/>
    </source>
</evidence>
<feature type="non-terminal residue" evidence="2">
    <location>
        <position position="132"/>
    </location>
</feature>
<feature type="region of interest" description="Disordered" evidence="1">
    <location>
        <begin position="1"/>
        <end position="56"/>
    </location>
</feature>
<reference evidence="2" key="1">
    <citation type="journal article" date="2019" name="Sci. Rep.">
        <title>Draft genome of Tanacetum cinerariifolium, the natural source of mosquito coil.</title>
        <authorList>
            <person name="Yamashiro T."/>
            <person name="Shiraishi A."/>
            <person name="Satake H."/>
            <person name="Nakayama K."/>
        </authorList>
    </citation>
    <scope>NUCLEOTIDE SEQUENCE</scope>
</reference>
<dbReference type="AlphaFoldDB" id="A0A699UWT2"/>
<gene>
    <name evidence="2" type="ORF">Tci_898949</name>
</gene>